<dbReference type="STRING" id="151549.A0A4C1SAA0"/>
<protein>
    <submittedName>
        <fullName evidence="2">Uncharacterized transposon-derived protein F52C9.6</fullName>
    </submittedName>
</protein>
<feature type="domain" description="Reverse transcriptase" evidence="1">
    <location>
        <begin position="1"/>
        <end position="110"/>
    </location>
</feature>
<dbReference type="PANTHER" id="PTHR47027">
    <property type="entry name" value="REVERSE TRANSCRIPTASE DOMAIN-CONTAINING PROTEIN"/>
    <property type="match status" value="1"/>
</dbReference>
<dbReference type="InterPro" id="IPR043128">
    <property type="entry name" value="Rev_trsase/Diguanyl_cyclase"/>
</dbReference>
<dbReference type="AlphaFoldDB" id="A0A4C1SAA0"/>
<comment type="caution">
    <text evidence="2">The sequence shown here is derived from an EMBL/GenBank/DDBJ whole genome shotgun (WGS) entry which is preliminary data.</text>
</comment>
<dbReference type="Proteomes" id="UP000299102">
    <property type="component" value="Unassembled WGS sequence"/>
</dbReference>
<sequence>MENKGEQISIEKGVKQGDPLSPKLFIAVLECVFRNLDWSQNGICVLGHHLSHLRFADDIIVFAKSAKELEQMMQSLAYESKKCGLQMNANKTKVMTNSTQRPVKVFGQQIDYIQEYVYLGKQVSFTKNSNKEKVNRRINSTWKKYWLHGDILKGDYHLKLKKVVMDTNKRLSLQTTKWVGPAGKRSKGRPLKRWADDIKELAVAEDSWAPAVSAWAAAEGGVAAVACAADGDRHALVEPALVQGERVLNVDSPRPGCRVAIAVHGHSQLQRNHQHVTGLSSRSRMSDGEALKHALTGRYAAPEAIVNN</sequence>
<evidence type="ECO:0000259" key="1">
    <source>
        <dbReference type="PROSITE" id="PS50878"/>
    </source>
</evidence>
<dbReference type="Pfam" id="PF00078">
    <property type="entry name" value="RVT_1"/>
    <property type="match status" value="1"/>
</dbReference>
<dbReference type="InterPro" id="IPR043502">
    <property type="entry name" value="DNA/RNA_pol_sf"/>
</dbReference>
<proteinExistence type="predicted"/>
<dbReference type="EMBL" id="BGZK01000002">
    <property type="protein sequence ID" value="GBO99128.1"/>
    <property type="molecule type" value="Genomic_DNA"/>
</dbReference>
<gene>
    <name evidence="2" type="ORF">EVAR_451_1</name>
</gene>
<dbReference type="PROSITE" id="PS50878">
    <property type="entry name" value="RT_POL"/>
    <property type="match status" value="1"/>
</dbReference>
<name>A0A4C1SAA0_EUMVA</name>
<organism evidence="2 3">
    <name type="scientific">Eumeta variegata</name>
    <name type="common">Bagworm moth</name>
    <name type="synonym">Eumeta japonica</name>
    <dbReference type="NCBI Taxonomy" id="151549"/>
    <lineage>
        <taxon>Eukaryota</taxon>
        <taxon>Metazoa</taxon>
        <taxon>Ecdysozoa</taxon>
        <taxon>Arthropoda</taxon>
        <taxon>Hexapoda</taxon>
        <taxon>Insecta</taxon>
        <taxon>Pterygota</taxon>
        <taxon>Neoptera</taxon>
        <taxon>Endopterygota</taxon>
        <taxon>Lepidoptera</taxon>
        <taxon>Glossata</taxon>
        <taxon>Ditrysia</taxon>
        <taxon>Tineoidea</taxon>
        <taxon>Psychidae</taxon>
        <taxon>Oiketicinae</taxon>
        <taxon>Eumeta</taxon>
    </lineage>
</organism>
<dbReference type="GO" id="GO:0071897">
    <property type="term" value="P:DNA biosynthetic process"/>
    <property type="evidence" value="ECO:0007669"/>
    <property type="project" value="UniProtKB-ARBA"/>
</dbReference>
<dbReference type="OrthoDB" id="410104at2759"/>
<reference evidence="2 3" key="1">
    <citation type="journal article" date="2019" name="Commun. Biol.">
        <title>The bagworm genome reveals a unique fibroin gene that provides high tensile strength.</title>
        <authorList>
            <person name="Kono N."/>
            <person name="Nakamura H."/>
            <person name="Ohtoshi R."/>
            <person name="Tomita M."/>
            <person name="Numata K."/>
            <person name="Arakawa K."/>
        </authorList>
    </citation>
    <scope>NUCLEOTIDE SEQUENCE [LARGE SCALE GENOMIC DNA]</scope>
</reference>
<evidence type="ECO:0000313" key="3">
    <source>
        <dbReference type="Proteomes" id="UP000299102"/>
    </source>
</evidence>
<dbReference type="SUPFAM" id="SSF56672">
    <property type="entry name" value="DNA/RNA polymerases"/>
    <property type="match status" value="1"/>
</dbReference>
<dbReference type="Gene3D" id="3.30.70.270">
    <property type="match status" value="1"/>
</dbReference>
<keyword evidence="3" id="KW-1185">Reference proteome</keyword>
<dbReference type="PANTHER" id="PTHR47027:SF29">
    <property type="entry name" value="C2H2-TYPE DOMAIN-CONTAINING PROTEIN"/>
    <property type="match status" value="1"/>
</dbReference>
<dbReference type="InterPro" id="IPR000477">
    <property type="entry name" value="RT_dom"/>
</dbReference>
<accession>A0A4C1SAA0</accession>
<evidence type="ECO:0000313" key="2">
    <source>
        <dbReference type="EMBL" id="GBO99128.1"/>
    </source>
</evidence>